<gene>
    <name evidence="1" type="ORF">SAMN04488038_104194</name>
</gene>
<organism evidence="1 2">
    <name type="scientific">Solimonas aquatica</name>
    <dbReference type="NCBI Taxonomy" id="489703"/>
    <lineage>
        <taxon>Bacteria</taxon>
        <taxon>Pseudomonadati</taxon>
        <taxon>Pseudomonadota</taxon>
        <taxon>Gammaproteobacteria</taxon>
        <taxon>Nevskiales</taxon>
        <taxon>Nevskiaceae</taxon>
        <taxon>Solimonas</taxon>
    </lineage>
</organism>
<reference evidence="1 2" key="1">
    <citation type="submission" date="2016-10" db="EMBL/GenBank/DDBJ databases">
        <authorList>
            <person name="de Groot N.N."/>
        </authorList>
    </citation>
    <scope>NUCLEOTIDE SEQUENCE [LARGE SCALE GENOMIC DNA]</scope>
    <source>
        <strain evidence="1 2">DSM 25927</strain>
    </source>
</reference>
<dbReference type="AlphaFoldDB" id="A0A1H9DX85"/>
<dbReference type="STRING" id="489703.SAMN04488038_104194"/>
<proteinExistence type="predicted"/>
<dbReference type="EMBL" id="FOFS01000004">
    <property type="protein sequence ID" value="SEQ17907.1"/>
    <property type="molecule type" value="Genomic_DNA"/>
</dbReference>
<dbReference type="Proteomes" id="UP000199233">
    <property type="component" value="Unassembled WGS sequence"/>
</dbReference>
<keyword evidence="2" id="KW-1185">Reference proteome</keyword>
<evidence type="ECO:0000313" key="1">
    <source>
        <dbReference type="EMBL" id="SEQ17907.1"/>
    </source>
</evidence>
<evidence type="ECO:0000313" key="2">
    <source>
        <dbReference type="Proteomes" id="UP000199233"/>
    </source>
</evidence>
<accession>A0A1H9DX85</accession>
<name>A0A1H9DX85_9GAMM</name>
<protein>
    <submittedName>
        <fullName evidence="1">Uncharacterized protein</fullName>
    </submittedName>
</protein>
<sequence length="139" mass="14667">MRRFSAHIALLLIWCIGFQPVAQAMGMHGVLSGKAKTAAQVMALSDVGPHEMHAMHGMHGQKCHMEKSAATKAQAPTASSCQCGGHCVMPGCVGTVAAIAPMTFTRAFDRFTDSYAVAEVPVRPLAAHGLDLIRPPSKS</sequence>